<gene>
    <name evidence="1" type="ORF">LJ739_13870</name>
</gene>
<keyword evidence="2" id="KW-1185">Reference proteome</keyword>
<dbReference type="Proteomes" id="UP001520878">
    <property type="component" value="Unassembled WGS sequence"/>
</dbReference>
<evidence type="ECO:0000313" key="2">
    <source>
        <dbReference type="Proteomes" id="UP001520878"/>
    </source>
</evidence>
<reference evidence="1 2" key="1">
    <citation type="submission" date="2021-10" db="EMBL/GenBank/DDBJ databases">
        <title>Draft genome of Aestuariibacter halophilus JC2043.</title>
        <authorList>
            <person name="Emsley S.A."/>
            <person name="Pfannmuller K.M."/>
            <person name="Ushijima B."/>
            <person name="Saw J.H."/>
            <person name="Videau P."/>
        </authorList>
    </citation>
    <scope>NUCLEOTIDE SEQUENCE [LARGE SCALE GENOMIC DNA]</scope>
    <source>
        <strain evidence="1 2">JC2043</strain>
    </source>
</reference>
<comment type="caution">
    <text evidence="1">The sequence shown here is derived from an EMBL/GenBank/DDBJ whole genome shotgun (WGS) entry which is preliminary data.</text>
</comment>
<dbReference type="RefSeq" id="WP_229161387.1">
    <property type="nucleotide sequence ID" value="NZ_JAJEWP010000004.1"/>
</dbReference>
<organism evidence="1 2">
    <name type="scientific">Fluctibacter halophilus</name>
    <dbReference type="NCBI Taxonomy" id="226011"/>
    <lineage>
        <taxon>Bacteria</taxon>
        <taxon>Pseudomonadati</taxon>
        <taxon>Pseudomonadota</taxon>
        <taxon>Gammaproteobacteria</taxon>
        <taxon>Alteromonadales</taxon>
        <taxon>Alteromonadaceae</taxon>
        <taxon>Fluctibacter</taxon>
    </lineage>
</organism>
<proteinExistence type="predicted"/>
<accession>A0ABS8GAX9</accession>
<sequence>MSSLRELRNVLVQRYMNEVVEVECDSDDDEPALLYLQIAPQGAVHTFTRRPCFLDLFVTHDEVLIEARKNLRSLGV</sequence>
<name>A0ABS8GAX9_9ALTE</name>
<protein>
    <submittedName>
        <fullName evidence="1">Uncharacterized protein</fullName>
    </submittedName>
</protein>
<evidence type="ECO:0000313" key="1">
    <source>
        <dbReference type="EMBL" id="MCC2617336.1"/>
    </source>
</evidence>
<dbReference type="EMBL" id="JAJEWP010000004">
    <property type="protein sequence ID" value="MCC2617336.1"/>
    <property type="molecule type" value="Genomic_DNA"/>
</dbReference>